<dbReference type="EMBL" id="SRMA01027271">
    <property type="protein sequence ID" value="TRY56665.1"/>
    <property type="molecule type" value="Genomic_DNA"/>
</dbReference>
<reference evidence="2 3" key="1">
    <citation type="journal article" date="2019" name="Sci. Data">
        <title>Hybrid genome assembly and annotation of Danionella translucida.</title>
        <authorList>
            <person name="Kadobianskyi M."/>
            <person name="Schulze L."/>
            <person name="Schuelke M."/>
            <person name="Judkewitz B."/>
        </authorList>
    </citation>
    <scope>NUCLEOTIDE SEQUENCE [LARGE SCALE GENOMIC DNA]</scope>
    <source>
        <strain evidence="2 3">Bolton</strain>
    </source>
</reference>
<name>A0A553MU22_9TELE</name>
<proteinExistence type="predicted"/>
<accession>A0A553MU22</accession>
<evidence type="ECO:0000313" key="2">
    <source>
        <dbReference type="EMBL" id="TRY56665.1"/>
    </source>
</evidence>
<evidence type="ECO:0000313" key="3">
    <source>
        <dbReference type="Proteomes" id="UP000316079"/>
    </source>
</evidence>
<keyword evidence="3" id="KW-1185">Reference proteome</keyword>
<comment type="caution">
    <text evidence="2">The sequence shown here is derived from an EMBL/GenBank/DDBJ whole genome shotgun (WGS) entry which is preliminary data.</text>
</comment>
<protein>
    <submittedName>
        <fullName evidence="2">Uncharacterized protein</fullName>
    </submittedName>
</protein>
<gene>
    <name evidence="2" type="ORF">DNTS_014139</name>
</gene>
<feature type="region of interest" description="Disordered" evidence="1">
    <location>
        <begin position="1"/>
        <end position="32"/>
    </location>
</feature>
<sequence length="87" mass="9961">MSRKPLVQGGASRERSRKHFTDNPTTPQSPYAELEGEVFPLTDSMDVTHNPLSWTFEYCISTLCILSNTLVNLEFWRIVYCAEASYL</sequence>
<evidence type="ECO:0000256" key="1">
    <source>
        <dbReference type="SAM" id="MobiDB-lite"/>
    </source>
</evidence>
<organism evidence="2 3">
    <name type="scientific">Danionella cerebrum</name>
    <dbReference type="NCBI Taxonomy" id="2873325"/>
    <lineage>
        <taxon>Eukaryota</taxon>
        <taxon>Metazoa</taxon>
        <taxon>Chordata</taxon>
        <taxon>Craniata</taxon>
        <taxon>Vertebrata</taxon>
        <taxon>Euteleostomi</taxon>
        <taxon>Actinopterygii</taxon>
        <taxon>Neopterygii</taxon>
        <taxon>Teleostei</taxon>
        <taxon>Ostariophysi</taxon>
        <taxon>Cypriniformes</taxon>
        <taxon>Danionidae</taxon>
        <taxon>Danioninae</taxon>
        <taxon>Danionella</taxon>
    </lineage>
</organism>
<dbReference type="Proteomes" id="UP000316079">
    <property type="component" value="Unassembled WGS sequence"/>
</dbReference>
<dbReference type="AlphaFoldDB" id="A0A553MU22"/>